<evidence type="ECO:0000256" key="4">
    <source>
        <dbReference type="SAM" id="MobiDB-lite"/>
    </source>
</evidence>
<dbReference type="InterPro" id="IPR036770">
    <property type="entry name" value="Ankyrin_rpt-contain_sf"/>
</dbReference>
<feature type="repeat" description="ANK" evidence="3">
    <location>
        <begin position="355"/>
        <end position="387"/>
    </location>
</feature>
<feature type="compositionally biased region" description="Basic and acidic residues" evidence="4">
    <location>
        <begin position="524"/>
        <end position="535"/>
    </location>
</feature>
<feature type="compositionally biased region" description="Basic residues" evidence="4">
    <location>
        <begin position="514"/>
        <end position="523"/>
    </location>
</feature>
<reference evidence="5 6" key="1">
    <citation type="submission" date="2017-04" db="EMBL/GenBank/DDBJ databases">
        <title>Draft genome sequence of Marssonina coronaria NL1: causal agent of apple blotch.</title>
        <authorList>
            <person name="Cheng Q."/>
        </authorList>
    </citation>
    <scope>NUCLEOTIDE SEQUENCE [LARGE SCALE GENOMIC DNA]</scope>
    <source>
        <strain evidence="5 6">NL1</strain>
    </source>
</reference>
<organism evidence="5 6">
    <name type="scientific">Diplocarpon coronariae</name>
    <dbReference type="NCBI Taxonomy" id="2795749"/>
    <lineage>
        <taxon>Eukaryota</taxon>
        <taxon>Fungi</taxon>
        <taxon>Dikarya</taxon>
        <taxon>Ascomycota</taxon>
        <taxon>Pezizomycotina</taxon>
        <taxon>Leotiomycetes</taxon>
        <taxon>Helotiales</taxon>
        <taxon>Drepanopezizaceae</taxon>
        <taxon>Diplocarpon</taxon>
    </lineage>
</organism>
<dbReference type="PANTHER" id="PTHR24123">
    <property type="entry name" value="ANKYRIN REPEAT-CONTAINING"/>
    <property type="match status" value="1"/>
</dbReference>
<evidence type="ECO:0000256" key="1">
    <source>
        <dbReference type="ARBA" id="ARBA00022737"/>
    </source>
</evidence>
<keyword evidence="6" id="KW-1185">Reference proteome</keyword>
<feature type="repeat" description="ANK" evidence="3">
    <location>
        <begin position="166"/>
        <end position="198"/>
    </location>
</feature>
<feature type="compositionally biased region" description="Basic and acidic residues" evidence="4">
    <location>
        <begin position="565"/>
        <end position="581"/>
    </location>
</feature>
<dbReference type="PANTHER" id="PTHR24123:SF33">
    <property type="entry name" value="PROTEIN HOS4"/>
    <property type="match status" value="1"/>
</dbReference>
<sequence>MTPKTRGLDGLPTELLLGVFGCLDSTSDLLTLYRLTRRLHNVLLPLIFEKHLARVGGAEGDNNLQHALIKIFFYAVARNQLELIQQLTAYPGLLDFRGRASLSRTQMETQPITYLHFALLMDAPCVSSHLIKYGASILESPAPSTYPDLTTLFLALGRYRVSTSLELNTALRIACSYGLSNTVRFLLDRGADANSVSKYGLSPLHTTLARRERWREFDALHTFLYPLVPSDEHPRVWESMVTAVVAELLKYGADATCRTSNSRAHKCGHRCWKSISCENSGQTALHLAAGSGFFLAAHKILSSEEGAGNRRQMLEGGDGGGNTPLYCALAQGQGEVAAYLLESLGERNPIVNTTTRSTALHIACRFALSGVVFRLLNNGADVDAVDFYGQTSLHELLKQTLPGRQEAVLETMHNLASFGANPDINTGTGDLTPRQVGATHPFVEVRTLLEAVELRICVNARGGLSIVGGKGIWDTTRAVSVREERERERIAREEEIYRMNERKLESDGPEAQRKHMSRGKNKHQRNENAGREARPAARRGKSSTTDGRKVETAGVVGAPPQIQKPTEHQSRGPRANKEHATDANQTAPVASMPGARASKQQKPSESGWAARAEPKQSPSSRPRPALMAKSENEQLRQQQVPRPNATQTPTIASRAAFAAPHDVVFQGHVFWDLEAQKKDIESRMPKIKSRGGLERSRGENLETWHRRGRRDE</sequence>
<dbReference type="SMART" id="SM00248">
    <property type="entry name" value="ANK"/>
    <property type="match status" value="5"/>
</dbReference>
<dbReference type="Pfam" id="PF00023">
    <property type="entry name" value="Ank"/>
    <property type="match status" value="1"/>
</dbReference>
<dbReference type="Pfam" id="PF12796">
    <property type="entry name" value="Ank_2"/>
    <property type="match status" value="1"/>
</dbReference>
<evidence type="ECO:0000256" key="2">
    <source>
        <dbReference type="ARBA" id="ARBA00023043"/>
    </source>
</evidence>
<feature type="compositionally biased region" description="Basic and acidic residues" evidence="4">
    <location>
        <begin position="500"/>
        <end position="513"/>
    </location>
</feature>
<dbReference type="Gene3D" id="1.25.40.20">
    <property type="entry name" value="Ankyrin repeat-containing domain"/>
    <property type="match status" value="2"/>
</dbReference>
<dbReference type="InterPro" id="IPR051165">
    <property type="entry name" value="Multifunctional_ANK_Repeat"/>
</dbReference>
<feature type="region of interest" description="Disordered" evidence="4">
    <location>
        <begin position="500"/>
        <end position="648"/>
    </location>
</feature>
<keyword evidence="1" id="KW-0677">Repeat</keyword>
<feature type="region of interest" description="Disordered" evidence="4">
    <location>
        <begin position="677"/>
        <end position="712"/>
    </location>
</feature>
<evidence type="ECO:0000313" key="6">
    <source>
        <dbReference type="Proteomes" id="UP000242519"/>
    </source>
</evidence>
<dbReference type="Proteomes" id="UP000242519">
    <property type="component" value="Unassembled WGS sequence"/>
</dbReference>
<dbReference type="InParanoid" id="A0A218YZW3"/>
<keyword evidence="2 3" id="KW-0040">ANK repeat</keyword>
<feature type="compositionally biased region" description="Basic and acidic residues" evidence="4">
    <location>
        <begin position="691"/>
        <end position="712"/>
    </location>
</feature>
<dbReference type="InterPro" id="IPR002110">
    <property type="entry name" value="Ankyrin_rpt"/>
</dbReference>
<evidence type="ECO:0000256" key="3">
    <source>
        <dbReference type="PROSITE-ProRule" id="PRU00023"/>
    </source>
</evidence>
<comment type="caution">
    <text evidence="5">The sequence shown here is derived from an EMBL/GenBank/DDBJ whole genome shotgun (WGS) entry which is preliminary data.</text>
</comment>
<dbReference type="SUPFAM" id="SSF48403">
    <property type="entry name" value="Ankyrin repeat"/>
    <property type="match status" value="1"/>
</dbReference>
<feature type="compositionally biased region" description="Polar residues" evidence="4">
    <location>
        <begin position="635"/>
        <end position="648"/>
    </location>
</feature>
<dbReference type="EMBL" id="MZNU01000317">
    <property type="protein sequence ID" value="OWP00585.1"/>
    <property type="molecule type" value="Genomic_DNA"/>
</dbReference>
<dbReference type="Pfam" id="PF13857">
    <property type="entry name" value="Ank_5"/>
    <property type="match status" value="1"/>
</dbReference>
<protein>
    <submittedName>
        <fullName evidence="5">Uncharacterized protein</fullName>
    </submittedName>
</protein>
<dbReference type="AlphaFoldDB" id="A0A218YZW3"/>
<dbReference type="PROSITE" id="PS50297">
    <property type="entry name" value="ANK_REP_REGION"/>
    <property type="match status" value="2"/>
</dbReference>
<evidence type="ECO:0000313" key="5">
    <source>
        <dbReference type="EMBL" id="OWP00585.1"/>
    </source>
</evidence>
<gene>
    <name evidence="5" type="ORF">B2J93_6022</name>
</gene>
<dbReference type="STRING" id="503106.A0A218YZW3"/>
<dbReference type="PROSITE" id="PS50088">
    <property type="entry name" value="ANK_REPEAT"/>
    <property type="match status" value="2"/>
</dbReference>
<name>A0A218YZW3_9HELO</name>
<proteinExistence type="predicted"/>
<dbReference type="OrthoDB" id="539213at2759"/>
<accession>A0A218YZW3</accession>